<dbReference type="EMBL" id="JABFTP020000062">
    <property type="protein sequence ID" value="KAL3274237.1"/>
    <property type="molecule type" value="Genomic_DNA"/>
</dbReference>
<dbReference type="PROSITE" id="PS50297">
    <property type="entry name" value="ANK_REP_REGION"/>
    <property type="match status" value="4"/>
</dbReference>
<proteinExistence type="predicted"/>
<dbReference type="Proteomes" id="UP001516400">
    <property type="component" value="Unassembled WGS sequence"/>
</dbReference>
<feature type="repeat" description="ANK" evidence="1">
    <location>
        <begin position="513"/>
        <end position="545"/>
    </location>
</feature>
<dbReference type="Gene3D" id="1.25.40.20">
    <property type="entry name" value="Ankyrin repeat-containing domain"/>
    <property type="match status" value="3"/>
</dbReference>
<dbReference type="SUPFAM" id="SSF109993">
    <property type="entry name" value="VPS9 domain"/>
    <property type="match status" value="1"/>
</dbReference>
<keyword evidence="4" id="KW-1185">Reference proteome</keyword>
<evidence type="ECO:0000313" key="4">
    <source>
        <dbReference type="Proteomes" id="UP001516400"/>
    </source>
</evidence>
<gene>
    <name evidence="3" type="ORF">HHI36_015648</name>
</gene>
<dbReference type="Pfam" id="PF12796">
    <property type="entry name" value="Ank_2"/>
    <property type="match status" value="2"/>
</dbReference>
<name>A0ABD2N6P1_9CUCU</name>
<organism evidence="3 4">
    <name type="scientific">Cryptolaemus montrouzieri</name>
    <dbReference type="NCBI Taxonomy" id="559131"/>
    <lineage>
        <taxon>Eukaryota</taxon>
        <taxon>Metazoa</taxon>
        <taxon>Ecdysozoa</taxon>
        <taxon>Arthropoda</taxon>
        <taxon>Hexapoda</taxon>
        <taxon>Insecta</taxon>
        <taxon>Pterygota</taxon>
        <taxon>Neoptera</taxon>
        <taxon>Endopterygota</taxon>
        <taxon>Coleoptera</taxon>
        <taxon>Polyphaga</taxon>
        <taxon>Cucujiformia</taxon>
        <taxon>Coccinelloidea</taxon>
        <taxon>Coccinellidae</taxon>
        <taxon>Scymninae</taxon>
        <taxon>Scymnini</taxon>
        <taxon>Cryptolaemus</taxon>
    </lineage>
</organism>
<dbReference type="Pfam" id="PF02204">
    <property type="entry name" value="VPS9"/>
    <property type="match status" value="1"/>
</dbReference>
<comment type="caution">
    <text evidence="3">The sequence shown here is derived from an EMBL/GenBank/DDBJ whole genome shotgun (WGS) entry which is preliminary data.</text>
</comment>
<sequence length="858" mass="99033">MFAEYDENIRENTFFKEINENHSDIIKKAAEDNWIVCVPRSGTVETNELDINIILDQVLIPNEDGILKSYQTYSTLSKKQLKVRKNQIIIEDCQFSSDKINILFRETFYEKKDSKYTVWCIEKPLFLEHPFCCQDEVLVLESLPDCIDFLWVESLGQDVLQQIQNLCLRFIETSSNYEWEHIQTQKDLIGSLYSRCLQKALRNNNIREKAADNEQFLEKLKLAVETYMQYCLGKKIIFGINTFLVQSDIYLNKIIKNSEDVSDKSLGISSSSNEVMLCAKYHLSKLNNSVTILDKVNLLDRTFNTLCSNNGKVVTSDDLLQMFIWLILRVRIYNWVSNLHFIKEFKFCTSTFTEHVDYLLATFEAAIEYIKSSHFLEISRKGFDCPKENRIFYYVRTGDLVTLKTLFESSENNDLIKKLCHPLCLCSKCEEISKSVLIDKQIRNERDQSLLIYATIYEQTEIVEYLLNNDVNVNCQDCLGKSALHYACEKGYQDIILLLVSNEIVDVNIQDNHGESPLHVATSRCHDNCVKALIYSSGNLDTNLRNNSNEMPLHLAAKAGYLPIVQILLENSTTNLSDMDIRSVLNICHNFSIKNYIEQFSIKKVLPTFAYGENKMVFEENSSVQTVFGIKPRTDDDLKKINLLINAIKNNDLPLTCFYLGFDHTKHEDVSTKCHPLCDCDKCTKLTQDDLEGSVESESESFSETDKFGEEINVNMCNTDGYTPLHVASQYGRFFILRILLDCGAQVNLQTYENYFSPLHLACMFQQIVIIKELMKCNYCDVNIRDHLGNTPLFYACLKNDSRIIEILLKNDANTDLKNNKGNTVWDVCQKKMLYCAFKTLKNNVRYRDTESLENVGL</sequence>
<dbReference type="CDD" id="cd22886">
    <property type="entry name" value="ANKRD27_zf2"/>
    <property type="match status" value="1"/>
</dbReference>
<dbReference type="AlphaFoldDB" id="A0ABD2N6P1"/>
<feature type="repeat" description="ANK" evidence="1">
    <location>
        <begin position="788"/>
        <end position="820"/>
    </location>
</feature>
<accession>A0ABD2N6P1</accession>
<dbReference type="PANTHER" id="PTHR24170">
    <property type="entry name" value="ANKYRIN REPEAT DOMAIN-CONTAINING PROTEIN 27"/>
    <property type="match status" value="1"/>
</dbReference>
<dbReference type="PRINTS" id="PR01415">
    <property type="entry name" value="ANKYRIN"/>
</dbReference>
<dbReference type="InterPro" id="IPR037191">
    <property type="entry name" value="VPS9_dom_sf"/>
</dbReference>
<dbReference type="InterPro" id="IPR036770">
    <property type="entry name" value="Ankyrin_rpt-contain_sf"/>
</dbReference>
<dbReference type="PROSITE" id="PS51205">
    <property type="entry name" value="VPS9"/>
    <property type="match status" value="1"/>
</dbReference>
<dbReference type="SUPFAM" id="SSF48403">
    <property type="entry name" value="Ankyrin repeat"/>
    <property type="match status" value="2"/>
</dbReference>
<dbReference type="Gene3D" id="1.20.1050.80">
    <property type="entry name" value="VPS9 domain"/>
    <property type="match status" value="1"/>
</dbReference>
<evidence type="ECO:0000256" key="1">
    <source>
        <dbReference type="PROSITE-ProRule" id="PRU00023"/>
    </source>
</evidence>
<feature type="repeat" description="ANK" evidence="1">
    <location>
        <begin position="720"/>
        <end position="752"/>
    </location>
</feature>
<reference evidence="3 4" key="1">
    <citation type="journal article" date="2021" name="BMC Biol.">
        <title>Horizontally acquired antibacterial genes associated with adaptive radiation of ladybird beetles.</title>
        <authorList>
            <person name="Li H.S."/>
            <person name="Tang X.F."/>
            <person name="Huang Y.H."/>
            <person name="Xu Z.Y."/>
            <person name="Chen M.L."/>
            <person name="Du X.Y."/>
            <person name="Qiu B.Y."/>
            <person name="Chen P.T."/>
            <person name="Zhang W."/>
            <person name="Slipinski A."/>
            <person name="Escalona H.E."/>
            <person name="Waterhouse R.M."/>
            <person name="Zwick A."/>
            <person name="Pang H."/>
        </authorList>
    </citation>
    <scope>NUCLEOTIDE SEQUENCE [LARGE SCALE GENOMIC DNA]</scope>
    <source>
        <strain evidence="3">SYSU2018</strain>
    </source>
</reference>
<feature type="repeat" description="ANK" evidence="1">
    <location>
        <begin position="479"/>
        <end position="512"/>
    </location>
</feature>
<dbReference type="InterPro" id="IPR051248">
    <property type="entry name" value="UPF0507/Ank_repeat_27"/>
</dbReference>
<dbReference type="PANTHER" id="PTHR24170:SF2">
    <property type="entry name" value="ANKYRIN REPEAT DOMAIN-CONTAINING PROTEIN 27"/>
    <property type="match status" value="1"/>
</dbReference>
<evidence type="ECO:0000313" key="3">
    <source>
        <dbReference type="EMBL" id="KAL3274237.1"/>
    </source>
</evidence>
<dbReference type="InterPro" id="IPR002110">
    <property type="entry name" value="Ankyrin_rpt"/>
</dbReference>
<protein>
    <recommendedName>
        <fullName evidence="2">VPS9 domain-containing protein</fullName>
    </recommendedName>
</protein>
<feature type="domain" description="VPS9" evidence="2">
    <location>
        <begin position="245"/>
        <end position="379"/>
    </location>
</feature>
<dbReference type="InterPro" id="IPR003123">
    <property type="entry name" value="VPS9"/>
</dbReference>
<dbReference type="SMART" id="SM00248">
    <property type="entry name" value="ANK"/>
    <property type="match status" value="8"/>
</dbReference>
<dbReference type="PROSITE" id="PS50088">
    <property type="entry name" value="ANK_REPEAT"/>
    <property type="match status" value="5"/>
</dbReference>
<evidence type="ECO:0000259" key="2">
    <source>
        <dbReference type="PROSITE" id="PS51205"/>
    </source>
</evidence>
<feature type="repeat" description="ANK" evidence="1">
    <location>
        <begin position="548"/>
        <end position="572"/>
    </location>
</feature>
<dbReference type="Pfam" id="PF00023">
    <property type="entry name" value="Ank"/>
    <property type="match status" value="3"/>
</dbReference>
<keyword evidence="1" id="KW-0040">ANK repeat</keyword>